<feature type="non-terminal residue" evidence="1">
    <location>
        <position position="1"/>
    </location>
</feature>
<evidence type="ECO:0000313" key="1">
    <source>
        <dbReference type="EMBL" id="ESA22466.1"/>
    </source>
</evidence>
<dbReference type="EMBL" id="KI275561">
    <property type="protein sequence ID" value="ESA22466.1"/>
    <property type="molecule type" value="Genomic_DNA"/>
</dbReference>
<accession>U9V3J4</accession>
<proteinExistence type="predicted"/>
<dbReference type="AlphaFoldDB" id="U9V3J4"/>
<sequence length="104" mass="11813">CFRQALTDSTRELAIIPPVNLKLIWQWAHKSTFKYFTCETISASTAGSASVLQVLYSFAFNISENIQACDDKLSLESTVYTIFIYTKPIFLGPFIKKQITFFPS</sequence>
<dbReference type="HOGENOM" id="CLU_2256523_0_0_1"/>
<organism evidence="1">
    <name type="scientific">Rhizophagus irregularis (strain DAOM 181602 / DAOM 197198 / MUCL 43194)</name>
    <name type="common">Arbuscular mycorrhizal fungus</name>
    <name type="synonym">Glomus intraradices</name>
    <dbReference type="NCBI Taxonomy" id="747089"/>
    <lineage>
        <taxon>Eukaryota</taxon>
        <taxon>Fungi</taxon>
        <taxon>Fungi incertae sedis</taxon>
        <taxon>Mucoromycota</taxon>
        <taxon>Glomeromycotina</taxon>
        <taxon>Glomeromycetes</taxon>
        <taxon>Glomerales</taxon>
        <taxon>Glomeraceae</taxon>
        <taxon>Rhizophagus</taxon>
    </lineage>
</organism>
<reference evidence="1" key="1">
    <citation type="submission" date="2013-07" db="EMBL/GenBank/DDBJ databases">
        <title>The genome of an arbuscular mycorrhizal fungus provides insights into the evolution of the oldest plant symbiosis.</title>
        <authorList>
            <consortium name="DOE Joint Genome Institute"/>
            <person name="Tisserant E."/>
            <person name="Malbreil M."/>
            <person name="Kuo A."/>
            <person name="Kohler A."/>
            <person name="Symeonidi A."/>
            <person name="Balestrini R."/>
            <person name="Charron P."/>
            <person name="Duensing N."/>
            <person name="Frei-dit-Frey N."/>
            <person name="Gianinazzi-Pearson V."/>
            <person name="Gilbert B."/>
            <person name="Handa Y."/>
            <person name="Hijri M."/>
            <person name="Kaul R."/>
            <person name="Kawaguchi M."/>
            <person name="Krajinski F."/>
            <person name="Lammers P."/>
            <person name="Lapierre D."/>
            <person name="Masclaux F.G."/>
            <person name="Murat C."/>
            <person name="Morin E."/>
            <person name="Ndikumana S."/>
            <person name="Pagni M."/>
            <person name="Petitpierre D."/>
            <person name="Requena N."/>
            <person name="Rosikiewicz P."/>
            <person name="Riley R."/>
            <person name="Saito K."/>
            <person name="San Clemente H."/>
            <person name="Shapiro H."/>
            <person name="van Tuinen D."/>
            <person name="Becard G."/>
            <person name="Bonfante P."/>
            <person name="Paszkowski U."/>
            <person name="Shachar-Hill Y."/>
            <person name="Young J.P."/>
            <person name="Sanders I.R."/>
            <person name="Henrissat B."/>
            <person name="Rensing S.A."/>
            <person name="Grigoriev I.V."/>
            <person name="Corradi N."/>
            <person name="Roux C."/>
            <person name="Martin F."/>
        </authorList>
    </citation>
    <scope>NUCLEOTIDE SEQUENCE</scope>
    <source>
        <strain evidence="1">DAOM 197198</strain>
    </source>
</reference>
<gene>
    <name evidence="1" type="ORF">GLOINDRAFT_319077</name>
</gene>
<protein>
    <submittedName>
        <fullName evidence="1">Uncharacterized protein</fullName>
    </submittedName>
</protein>
<name>U9V3J4_RHIID</name>